<gene>
    <name evidence="1" type="ORF">ASTO00021_LOCUS19606</name>
</gene>
<protein>
    <submittedName>
        <fullName evidence="1">Uncharacterized protein</fullName>
    </submittedName>
</protein>
<organism evidence="1">
    <name type="scientific">Aplanochytrium stocchinoi</name>
    <dbReference type="NCBI Taxonomy" id="215587"/>
    <lineage>
        <taxon>Eukaryota</taxon>
        <taxon>Sar</taxon>
        <taxon>Stramenopiles</taxon>
        <taxon>Bigyra</taxon>
        <taxon>Labyrinthulomycetes</taxon>
        <taxon>Thraustochytrida</taxon>
        <taxon>Thraustochytriidae</taxon>
        <taxon>Aplanochytrium</taxon>
    </lineage>
</organism>
<evidence type="ECO:0000313" key="1">
    <source>
        <dbReference type="EMBL" id="CAE0449633.1"/>
    </source>
</evidence>
<reference evidence="1" key="1">
    <citation type="submission" date="2021-01" db="EMBL/GenBank/DDBJ databases">
        <authorList>
            <person name="Corre E."/>
            <person name="Pelletier E."/>
            <person name="Niang G."/>
            <person name="Scheremetjew M."/>
            <person name="Finn R."/>
            <person name="Kale V."/>
            <person name="Holt S."/>
            <person name="Cochrane G."/>
            <person name="Meng A."/>
            <person name="Brown T."/>
            <person name="Cohen L."/>
        </authorList>
    </citation>
    <scope>NUCLEOTIDE SEQUENCE</scope>
    <source>
        <strain evidence="1">GSBS06</strain>
    </source>
</reference>
<dbReference type="EMBL" id="HBIN01029023">
    <property type="protein sequence ID" value="CAE0449633.1"/>
    <property type="molecule type" value="Transcribed_RNA"/>
</dbReference>
<proteinExistence type="predicted"/>
<dbReference type="AlphaFoldDB" id="A0A7S3PTL2"/>
<accession>A0A7S3PTL2</accession>
<sequence length="103" mass="12124">MYACLIPNNSVAVCLYAQVGMQNLNQLLNMCIETMHRVRMFLKIVYFQWLTEISHRQILLVDHIRETLIINFVQKPKPGSSIHVSYMDNSYFFRIVSNEKNIS</sequence>
<name>A0A7S3PTL2_9STRA</name>